<protein>
    <submittedName>
        <fullName evidence="2">Uncharacterized protein</fullName>
    </submittedName>
</protein>
<accession>A0A2N5XWW5</accession>
<feature type="transmembrane region" description="Helical" evidence="1">
    <location>
        <begin position="6"/>
        <end position="27"/>
    </location>
</feature>
<sequence>MLLDAAGFAVCLCCAIFDKVGVLLVGANGLELSATSKQLLACRAMYDRNMQCQRSNALAKGQTAHAARSIMVRVA</sequence>
<keyword evidence="1" id="KW-1133">Transmembrane helix</keyword>
<keyword evidence="3" id="KW-1185">Reference proteome</keyword>
<reference evidence="2 3" key="1">
    <citation type="submission" date="2018-01" db="EMBL/GenBank/DDBJ databases">
        <title>The draft genome sequence of Cohaesibacter sp. H1304.</title>
        <authorList>
            <person name="Wang N.-N."/>
            <person name="Du Z.-J."/>
        </authorList>
    </citation>
    <scope>NUCLEOTIDE SEQUENCE [LARGE SCALE GENOMIC DNA]</scope>
    <source>
        <strain evidence="2 3">H1304</strain>
    </source>
</reference>
<organism evidence="2 3">
    <name type="scientific">Cohaesibacter celericrescens</name>
    <dbReference type="NCBI Taxonomy" id="2067669"/>
    <lineage>
        <taxon>Bacteria</taxon>
        <taxon>Pseudomonadati</taxon>
        <taxon>Pseudomonadota</taxon>
        <taxon>Alphaproteobacteria</taxon>
        <taxon>Hyphomicrobiales</taxon>
        <taxon>Cohaesibacteraceae</taxon>
    </lineage>
</organism>
<dbReference type="Proteomes" id="UP000234881">
    <property type="component" value="Unassembled WGS sequence"/>
</dbReference>
<evidence type="ECO:0000313" key="3">
    <source>
        <dbReference type="Proteomes" id="UP000234881"/>
    </source>
</evidence>
<name>A0A2N5XWW5_9HYPH</name>
<proteinExistence type="predicted"/>
<evidence type="ECO:0000256" key="1">
    <source>
        <dbReference type="SAM" id="Phobius"/>
    </source>
</evidence>
<gene>
    <name evidence="2" type="ORF">C0081_01845</name>
</gene>
<keyword evidence="1" id="KW-0472">Membrane</keyword>
<dbReference type="EMBL" id="PKUQ01000001">
    <property type="protein sequence ID" value="PLW79004.1"/>
    <property type="molecule type" value="Genomic_DNA"/>
</dbReference>
<keyword evidence="1" id="KW-0812">Transmembrane</keyword>
<evidence type="ECO:0000313" key="2">
    <source>
        <dbReference type="EMBL" id="PLW79004.1"/>
    </source>
</evidence>
<dbReference type="AlphaFoldDB" id="A0A2N5XWW5"/>
<comment type="caution">
    <text evidence="2">The sequence shown here is derived from an EMBL/GenBank/DDBJ whole genome shotgun (WGS) entry which is preliminary data.</text>
</comment>